<gene>
    <name evidence="2" type="ORF">CK501_08230</name>
</gene>
<feature type="transmembrane region" description="Helical" evidence="1">
    <location>
        <begin position="63"/>
        <end position="81"/>
    </location>
</feature>
<dbReference type="AlphaFoldDB" id="A0A2A2F759"/>
<organism evidence="2 3">
    <name type="scientific">Halovibrio salipaludis</name>
    <dbReference type="NCBI Taxonomy" id="2032626"/>
    <lineage>
        <taxon>Bacteria</taxon>
        <taxon>Pseudomonadati</taxon>
        <taxon>Pseudomonadota</taxon>
        <taxon>Gammaproteobacteria</taxon>
        <taxon>Oceanospirillales</taxon>
        <taxon>Halomonadaceae</taxon>
        <taxon>Halovibrio</taxon>
    </lineage>
</organism>
<keyword evidence="3" id="KW-1185">Reference proteome</keyword>
<feature type="transmembrane region" description="Helical" evidence="1">
    <location>
        <begin position="38"/>
        <end position="57"/>
    </location>
</feature>
<dbReference type="RefSeq" id="WP_095617267.1">
    <property type="nucleotide sequence ID" value="NZ_NSKD01000003.1"/>
</dbReference>
<dbReference type="Pfam" id="PF10003">
    <property type="entry name" value="DUF2244"/>
    <property type="match status" value="1"/>
</dbReference>
<accession>A0A2A2F759</accession>
<comment type="caution">
    <text evidence="2">The sequence shown here is derived from an EMBL/GenBank/DDBJ whole genome shotgun (WGS) entry which is preliminary data.</text>
</comment>
<keyword evidence="1" id="KW-0472">Membrane</keyword>
<evidence type="ECO:0000313" key="2">
    <source>
        <dbReference type="EMBL" id="PAU80425.1"/>
    </source>
</evidence>
<dbReference type="OrthoDB" id="7062615at2"/>
<evidence type="ECO:0008006" key="4">
    <source>
        <dbReference type="Google" id="ProtNLM"/>
    </source>
</evidence>
<evidence type="ECO:0000313" key="3">
    <source>
        <dbReference type="Proteomes" id="UP000218896"/>
    </source>
</evidence>
<name>A0A2A2F759_9GAMM</name>
<reference evidence="2 3" key="1">
    <citation type="submission" date="2017-08" db="EMBL/GenBank/DDBJ databases">
        <title>Halovibrio sewagensis sp. nov., isolated from wastewater of high salinity.</title>
        <authorList>
            <person name="Dong X."/>
            <person name="Zhang G."/>
        </authorList>
    </citation>
    <scope>NUCLEOTIDE SEQUENCE [LARGE SCALE GENOMIC DNA]</scope>
    <source>
        <strain evidence="2 3">YL5-2</strain>
    </source>
</reference>
<dbReference type="Proteomes" id="UP000218896">
    <property type="component" value="Unassembled WGS sequence"/>
</dbReference>
<protein>
    <recommendedName>
        <fullName evidence="4">DUF2244 domain-containing protein</fullName>
    </recommendedName>
</protein>
<keyword evidence="1" id="KW-0812">Transmembrane</keyword>
<sequence>MAGWPRQVGGIMLEYLDYEEGRALRLTPNRSLSWKGNIIFFGLIAVVTLMVAVGWSLAGAWMILPFAGLELAVVAYGLYYTSRQCYRQEVLVLTPDTVRLEKGINQKDSEWTLPRHWVRVIMEMPRHGFAVPRLMLAYHDTRVPVARFLNPEDLEAFVDFLENAGIRVERHHPEGVWWL</sequence>
<proteinExistence type="predicted"/>
<evidence type="ECO:0000256" key="1">
    <source>
        <dbReference type="SAM" id="Phobius"/>
    </source>
</evidence>
<keyword evidence="1" id="KW-1133">Transmembrane helix</keyword>
<dbReference type="EMBL" id="NSKD01000003">
    <property type="protein sequence ID" value="PAU80425.1"/>
    <property type="molecule type" value="Genomic_DNA"/>
</dbReference>
<dbReference type="InterPro" id="IPR019253">
    <property type="entry name" value="DUF2244_TM"/>
</dbReference>